<dbReference type="GO" id="GO:0016887">
    <property type="term" value="F:ATP hydrolysis activity"/>
    <property type="evidence" value="ECO:0007669"/>
    <property type="project" value="InterPro"/>
</dbReference>
<sequence>MNSIRIKGARVHNLKSIDVEIPKNTITVITGVSGSGKSSLAMDTIYAEGQRRYLESLSAYARQFLGELKKPDVDNIEGLSPAIAIDQKSASHNPRSTVGTTTEIYDHLRVLFAKIGEPHCPSCGRSVEKKSIDEIVKDVFSRFPQSSRIYVLSPIAIDKKGTFKKELQNLASKGFVRVEVDGQLFRIEEVGELDKNKRHTIKLVVDRLVLEETERHRIADDIEIAFRESNGFVEIRNVDTNESLMFSEHMMCPVCGIGLPEINPKLFSFNNPYGACPNCHGLGYNLQIDPSLVVNENLSIEEGALLPFGQSEYYMPILRKIVKMFGASSKVPFKELPTIVQEALLYGYADFEGAVNFLERRYEQTASEDIKQWIEKNFIVQKVCPVCNGNRLKPEALAVTIRGLNIIDVTNLTIEKAYSFFEELQNSLTDRETKIVGDLLIEIKKRLQFMLDVGLGYLTLSRPVNTLSGGEAQRIRLATQIGSGLTGVTYVLDEPTIGLHQRDNLRLINTLKKLKDLGNTVIVVEHDEEIIRSADYIVDLGPYGGERGGKVVFAGTVQRLIDNPDGSLTGQYLAGIKKIEHPVARRKGNGKFLTIVGARHNNLKNITVSFPLGTFICVTGVSGSGKSSLIIDTLYPALMNAIYRTKLFVGEHDRIEGLENVDKVIAIDQSPIGRTPRSNPATYTKVFDDIRELFAMTPEAKARGYTKSRFSFNLKGGRCEACQGHGLVKIEMLFLPDVYVECDVCKGKRYNEETLQVRYRGKNIHEVLEMSVEEALEFFRNVPTIYRTLSLLNEVGLGYIKLGQPATTLSGGEAQRIKLASELRKIATGKTIYILDEPTVGLHFEDVKKLINVLHRLVDKGNTVIVIEHNLDVVKNADYIIDLGPEGGDDGGYVIACGTPEEVAKVEGSHTGRFLRKVLNAG</sequence>
<evidence type="ECO:0000256" key="5">
    <source>
        <dbReference type="ARBA" id="ARBA00022741"/>
    </source>
</evidence>
<name>A0A0X1KPL5_9THEM</name>
<evidence type="ECO:0000256" key="9">
    <source>
        <dbReference type="ARBA" id="ARBA00022833"/>
    </source>
</evidence>
<dbReference type="GO" id="GO:0009381">
    <property type="term" value="F:excinuclease ABC activity"/>
    <property type="evidence" value="ECO:0007669"/>
    <property type="project" value="UniProtKB-UniRule"/>
</dbReference>
<dbReference type="InterPro" id="IPR041552">
    <property type="entry name" value="UvrA_DNA-bd"/>
</dbReference>
<dbReference type="Pfam" id="PF17760">
    <property type="entry name" value="UvrA_inter"/>
    <property type="match status" value="1"/>
</dbReference>
<keyword evidence="4 17" id="KW-0677">Repeat</keyword>
<comment type="subcellular location">
    <subcellularLocation>
        <location evidence="1 17">Cytoplasm</location>
    </subcellularLocation>
</comment>
<evidence type="ECO:0000256" key="16">
    <source>
        <dbReference type="ARBA" id="ARBA00042156"/>
    </source>
</evidence>
<keyword evidence="17" id="KW-0742">SOS response</keyword>
<dbReference type="GO" id="GO:0009380">
    <property type="term" value="C:excinuclease repair complex"/>
    <property type="evidence" value="ECO:0007669"/>
    <property type="project" value="InterPro"/>
</dbReference>
<dbReference type="HAMAP" id="MF_00205">
    <property type="entry name" value="UvrA"/>
    <property type="match status" value="1"/>
</dbReference>
<feature type="binding site" evidence="17">
    <location>
        <begin position="620"/>
        <end position="627"/>
    </location>
    <ligand>
        <name>ATP</name>
        <dbReference type="ChEBI" id="CHEBI:30616"/>
    </ligand>
</feature>
<evidence type="ECO:0000256" key="2">
    <source>
        <dbReference type="ARBA" id="ARBA00022490"/>
    </source>
</evidence>
<dbReference type="NCBIfam" id="TIGR00630">
    <property type="entry name" value="uvra"/>
    <property type="match status" value="1"/>
</dbReference>
<dbReference type="RefSeq" id="WP_031503716.1">
    <property type="nucleotide sequence ID" value="NC_022795.1"/>
</dbReference>
<dbReference type="KEGG" id="phy:AJ81_02360"/>
<keyword evidence="13 17" id="KW-0234">DNA repair</keyword>
<keyword evidence="8 17" id="KW-0863">Zinc-finger</keyword>
<dbReference type="EMBL" id="CP007141">
    <property type="protein sequence ID" value="AJC73237.1"/>
    <property type="molecule type" value="Genomic_DNA"/>
</dbReference>
<keyword evidence="10 17" id="KW-0067">ATP-binding</keyword>
<comment type="function">
    <text evidence="17">The UvrABC repair system catalyzes the recognition and processing of DNA lesions. UvrA is an ATPase and a DNA-binding protein. A damage recognition complex composed of 2 UvrA and 2 UvrB subunits scans DNA for abnormalities. When the presence of a lesion has been verified by UvrB, the UvrA molecules dissociate.</text>
</comment>
<evidence type="ECO:0000259" key="18">
    <source>
        <dbReference type="PROSITE" id="PS50893"/>
    </source>
</evidence>
<feature type="zinc finger region" description="C4-type" evidence="17">
    <location>
        <begin position="252"/>
        <end position="279"/>
    </location>
</feature>
<evidence type="ECO:0000256" key="6">
    <source>
        <dbReference type="ARBA" id="ARBA00022763"/>
    </source>
</evidence>
<dbReference type="PATRIC" id="fig|1123384.7.peg.466"/>
<evidence type="ECO:0000256" key="14">
    <source>
        <dbReference type="ARBA" id="ARBA00038000"/>
    </source>
</evidence>
<dbReference type="NCBIfam" id="NF001503">
    <property type="entry name" value="PRK00349.1"/>
    <property type="match status" value="1"/>
</dbReference>
<keyword evidence="3 17" id="KW-0479">Metal-binding</keyword>
<dbReference type="InterPro" id="IPR003439">
    <property type="entry name" value="ABC_transporter-like_ATP-bd"/>
</dbReference>
<keyword evidence="6 17" id="KW-0227">DNA damage</keyword>
<dbReference type="PANTHER" id="PTHR43152:SF3">
    <property type="entry name" value="UVRABC SYSTEM PROTEIN A"/>
    <property type="match status" value="1"/>
</dbReference>
<keyword evidence="5 17" id="KW-0547">Nucleotide-binding</keyword>
<dbReference type="GO" id="GO:0006289">
    <property type="term" value="P:nucleotide-excision repair"/>
    <property type="evidence" value="ECO:0007669"/>
    <property type="project" value="UniProtKB-UniRule"/>
</dbReference>
<evidence type="ECO:0000256" key="8">
    <source>
        <dbReference type="ARBA" id="ARBA00022771"/>
    </source>
</evidence>
<protein>
    <recommendedName>
        <fullName evidence="15 17">UvrABC system protein A</fullName>
        <shortName evidence="17">UvrA protein</shortName>
    </recommendedName>
    <alternativeName>
        <fullName evidence="16 17">Excinuclease ABC subunit A</fullName>
    </alternativeName>
</protein>
<dbReference type="InterPro" id="IPR004602">
    <property type="entry name" value="UvrA"/>
</dbReference>
<feature type="domain" description="ABC transporter" evidence="18">
    <location>
        <begin position="584"/>
        <end position="916"/>
    </location>
</feature>
<keyword evidence="2 17" id="KW-0963">Cytoplasm</keyword>
<evidence type="ECO:0000313" key="19">
    <source>
        <dbReference type="EMBL" id="AJC73237.1"/>
    </source>
</evidence>
<dbReference type="PANTHER" id="PTHR43152">
    <property type="entry name" value="UVRABC SYSTEM PROTEIN A"/>
    <property type="match status" value="1"/>
</dbReference>
<dbReference type="InterPro" id="IPR017871">
    <property type="entry name" value="ABC_transporter-like_CS"/>
</dbReference>
<evidence type="ECO:0000256" key="13">
    <source>
        <dbReference type="ARBA" id="ARBA00023204"/>
    </source>
</evidence>
<comment type="subunit">
    <text evidence="17">Forms a heterotetramer with UvrB during the search for lesions.</text>
</comment>
<dbReference type="GO" id="GO:0005524">
    <property type="term" value="F:ATP binding"/>
    <property type="evidence" value="ECO:0007669"/>
    <property type="project" value="UniProtKB-UniRule"/>
</dbReference>
<evidence type="ECO:0000256" key="3">
    <source>
        <dbReference type="ARBA" id="ARBA00022723"/>
    </source>
</evidence>
<feature type="zinc finger region" description="C4-type" evidence="17">
    <location>
        <begin position="719"/>
        <end position="745"/>
    </location>
</feature>
<evidence type="ECO:0000256" key="4">
    <source>
        <dbReference type="ARBA" id="ARBA00022737"/>
    </source>
</evidence>
<dbReference type="InterPro" id="IPR027417">
    <property type="entry name" value="P-loop_NTPase"/>
</dbReference>
<dbReference type="CDD" id="cd03271">
    <property type="entry name" value="ABC_UvrA_II"/>
    <property type="match status" value="1"/>
</dbReference>
<dbReference type="InterPro" id="IPR041102">
    <property type="entry name" value="UvrA_inter"/>
</dbReference>
<dbReference type="InterPro" id="IPR013815">
    <property type="entry name" value="ATP_grasp_subdomain_1"/>
</dbReference>
<dbReference type="STRING" id="1123384.AJ81_02360"/>
<reference evidence="19 20" key="1">
    <citation type="submission" date="2014-01" db="EMBL/GenBank/DDBJ databases">
        <title>Genome sequencing of Thermotog hypogea.</title>
        <authorList>
            <person name="Zhang X."/>
            <person name="Alvare G."/>
            <person name="Fristensky B."/>
            <person name="Chen L."/>
            <person name="Suen T."/>
            <person name="Chen Q."/>
            <person name="Ma K."/>
        </authorList>
    </citation>
    <scope>NUCLEOTIDE SEQUENCE [LARGE SCALE GENOMIC DNA]</scope>
    <source>
        <strain evidence="19 20">DSM 11164</strain>
    </source>
</reference>
<dbReference type="Gene3D" id="3.40.50.300">
    <property type="entry name" value="P-loop containing nucleotide triphosphate hydrolases"/>
    <property type="match status" value="2"/>
</dbReference>
<keyword evidence="20" id="KW-1185">Reference proteome</keyword>
<dbReference type="GO" id="GO:0008270">
    <property type="term" value="F:zinc ion binding"/>
    <property type="evidence" value="ECO:0007669"/>
    <property type="project" value="UniProtKB-UniRule"/>
</dbReference>
<dbReference type="Gene3D" id="1.10.8.280">
    <property type="entry name" value="ABC transporter ATPase domain-like"/>
    <property type="match status" value="1"/>
</dbReference>
<keyword evidence="7 17" id="KW-0228">DNA excision</keyword>
<evidence type="ECO:0000256" key="12">
    <source>
        <dbReference type="ARBA" id="ARBA00023125"/>
    </source>
</evidence>
<evidence type="ECO:0000256" key="10">
    <source>
        <dbReference type="ARBA" id="ARBA00022840"/>
    </source>
</evidence>
<evidence type="ECO:0000256" key="7">
    <source>
        <dbReference type="ARBA" id="ARBA00022769"/>
    </source>
</evidence>
<comment type="similarity">
    <text evidence="14 17">Belongs to the ABC transporter superfamily. UvrA family.</text>
</comment>
<dbReference type="PROSITE" id="PS50893">
    <property type="entry name" value="ABC_TRANSPORTER_2"/>
    <property type="match status" value="1"/>
</dbReference>
<dbReference type="PaxDb" id="1123384-AJ81_02360"/>
<keyword evidence="12 17" id="KW-0238">DNA-binding</keyword>
<dbReference type="SUPFAM" id="SSF52540">
    <property type="entry name" value="P-loop containing nucleoside triphosphate hydrolases"/>
    <property type="match status" value="2"/>
</dbReference>
<feature type="binding site" evidence="17">
    <location>
        <begin position="31"/>
        <end position="38"/>
    </location>
    <ligand>
        <name>ATP</name>
        <dbReference type="ChEBI" id="CHEBI:30616"/>
    </ligand>
</feature>
<dbReference type="GO" id="GO:0009432">
    <property type="term" value="P:SOS response"/>
    <property type="evidence" value="ECO:0007669"/>
    <property type="project" value="UniProtKB-UniRule"/>
</dbReference>
<dbReference type="Gene3D" id="1.20.1580.10">
    <property type="entry name" value="ABC transporter ATPase like domain"/>
    <property type="match status" value="2"/>
</dbReference>
<dbReference type="FunFam" id="1.20.1580.10:FF:000002">
    <property type="entry name" value="UvrABC system protein A"/>
    <property type="match status" value="1"/>
</dbReference>
<dbReference type="AlphaFoldDB" id="A0A0X1KPL5"/>
<evidence type="ECO:0000256" key="17">
    <source>
        <dbReference type="HAMAP-Rule" id="MF_00205"/>
    </source>
</evidence>
<dbReference type="OrthoDB" id="9809851at2"/>
<dbReference type="GO" id="GO:0003677">
    <property type="term" value="F:DNA binding"/>
    <property type="evidence" value="ECO:0007669"/>
    <property type="project" value="UniProtKB-UniRule"/>
</dbReference>
<evidence type="ECO:0000256" key="11">
    <source>
        <dbReference type="ARBA" id="ARBA00022881"/>
    </source>
</evidence>
<evidence type="ECO:0000256" key="15">
    <source>
        <dbReference type="ARBA" id="ARBA00039316"/>
    </source>
</evidence>
<organism evidence="19 20">
    <name type="scientific">Pseudothermotoga hypogea DSM 11164 = NBRC 106472</name>
    <dbReference type="NCBI Taxonomy" id="1123384"/>
    <lineage>
        <taxon>Bacteria</taxon>
        <taxon>Thermotogati</taxon>
        <taxon>Thermotogota</taxon>
        <taxon>Thermotogae</taxon>
        <taxon>Thermotogales</taxon>
        <taxon>Thermotogaceae</taxon>
        <taxon>Pseudothermotoga</taxon>
    </lineage>
</organism>
<dbReference type="Proteomes" id="UP000077469">
    <property type="component" value="Chromosome"/>
</dbReference>
<dbReference type="PROSITE" id="PS00211">
    <property type="entry name" value="ABC_TRANSPORTER_1"/>
    <property type="match status" value="2"/>
</dbReference>
<keyword evidence="11 17" id="KW-0267">Excision nuclease</keyword>
<dbReference type="GO" id="GO:0005737">
    <property type="term" value="C:cytoplasm"/>
    <property type="evidence" value="ECO:0007669"/>
    <property type="project" value="UniProtKB-SubCell"/>
</dbReference>
<evidence type="ECO:0000313" key="20">
    <source>
        <dbReference type="Proteomes" id="UP000077469"/>
    </source>
</evidence>
<gene>
    <name evidence="17 19" type="primary">uvrA</name>
    <name evidence="19" type="ORF">AJ81_02360</name>
</gene>
<evidence type="ECO:0000256" key="1">
    <source>
        <dbReference type="ARBA" id="ARBA00004496"/>
    </source>
</evidence>
<proteinExistence type="inferred from homology"/>
<dbReference type="Gene3D" id="3.30.1490.20">
    <property type="entry name" value="ATP-grasp fold, A domain"/>
    <property type="match status" value="1"/>
</dbReference>
<keyword evidence="9 17" id="KW-0862">Zinc</keyword>
<dbReference type="Pfam" id="PF17755">
    <property type="entry name" value="UvrA_DNA-bind"/>
    <property type="match status" value="1"/>
</dbReference>
<accession>A0A0X1KPL5</accession>